<keyword evidence="3" id="KW-1185">Reference proteome</keyword>
<accession>A0A8H5LPQ8</accession>
<dbReference type="PANTHER" id="PTHR28094">
    <property type="entry name" value="MEIOTICALLY UP-REGULATED GENE 113 PROTEIN"/>
    <property type="match status" value="1"/>
</dbReference>
<comment type="caution">
    <text evidence="2">The sequence shown here is derived from an EMBL/GenBank/DDBJ whole genome shotgun (WGS) entry which is preliminary data.</text>
</comment>
<evidence type="ECO:0000313" key="3">
    <source>
        <dbReference type="Proteomes" id="UP000518752"/>
    </source>
</evidence>
<name>A0A8H5LPQ8_9AGAR</name>
<gene>
    <name evidence="2" type="ORF">D9757_015276</name>
</gene>
<evidence type="ECO:0000313" key="2">
    <source>
        <dbReference type="EMBL" id="KAF5364881.1"/>
    </source>
</evidence>
<reference evidence="2 3" key="1">
    <citation type="journal article" date="2020" name="ISME J.">
        <title>Uncovering the hidden diversity of litter-decomposition mechanisms in mushroom-forming fungi.</title>
        <authorList>
            <person name="Floudas D."/>
            <person name="Bentzer J."/>
            <person name="Ahren D."/>
            <person name="Johansson T."/>
            <person name="Persson P."/>
            <person name="Tunlid A."/>
        </authorList>
    </citation>
    <scope>NUCLEOTIDE SEQUENCE [LARGE SCALE GENOMIC DNA]</scope>
    <source>
        <strain evidence="2 3">CBS 406.79</strain>
    </source>
</reference>
<protein>
    <recommendedName>
        <fullName evidence="1">Bacteriophage T5 Orf172 DNA-binding domain-containing protein</fullName>
    </recommendedName>
</protein>
<sequence>MTSTSGVRDAKRLPAALENLWDRVVSRELSGADGPGVVYAYRNHGLWKAGRTRNIQRRLREWAQDCPSSNREWVGWRATPYVNQTEYLLHLALETVCLSRPRFQCNCGKTHLELFELGDDSEMAEDLILEVMEMVVVFVLAKY</sequence>
<dbReference type="Proteomes" id="UP000518752">
    <property type="component" value="Unassembled WGS sequence"/>
</dbReference>
<evidence type="ECO:0000259" key="1">
    <source>
        <dbReference type="Pfam" id="PF10544"/>
    </source>
</evidence>
<feature type="domain" description="Bacteriophage T5 Orf172 DNA-binding" evidence="1">
    <location>
        <begin position="36"/>
        <end position="129"/>
    </location>
</feature>
<dbReference type="Pfam" id="PF10544">
    <property type="entry name" value="T5orf172"/>
    <property type="match status" value="1"/>
</dbReference>
<dbReference type="InterPro" id="IPR018306">
    <property type="entry name" value="Phage_T5_Orf172_DNA-bd"/>
</dbReference>
<dbReference type="AlphaFoldDB" id="A0A8H5LPQ8"/>
<proteinExistence type="predicted"/>
<organism evidence="2 3">
    <name type="scientific">Collybiopsis confluens</name>
    <dbReference type="NCBI Taxonomy" id="2823264"/>
    <lineage>
        <taxon>Eukaryota</taxon>
        <taxon>Fungi</taxon>
        <taxon>Dikarya</taxon>
        <taxon>Basidiomycota</taxon>
        <taxon>Agaricomycotina</taxon>
        <taxon>Agaricomycetes</taxon>
        <taxon>Agaricomycetidae</taxon>
        <taxon>Agaricales</taxon>
        <taxon>Marasmiineae</taxon>
        <taxon>Omphalotaceae</taxon>
        <taxon>Collybiopsis</taxon>
    </lineage>
</organism>
<dbReference type="OrthoDB" id="3038115at2759"/>
<dbReference type="PANTHER" id="PTHR28094:SF1">
    <property type="entry name" value="MEIOTICALLY UP-REGULATED GENE 113 PROTEIN"/>
    <property type="match status" value="1"/>
</dbReference>
<dbReference type="EMBL" id="JAACJN010000178">
    <property type="protein sequence ID" value="KAF5364881.1"/>
    <property type="molecule type" value="Genomic_DNA"/>
</dbReference>
<dbReference type="InterPro" id="IPR053006">
    <property type="entry name" value="Meiosis_regulatory"/>
</dbReference>